<dbReference type="SFLD" id="SFLDG00002">
    <property type="entry name" value="C1.7:_P-type_atpase_like"/>
    <property type="match status" value="1"/>
</dbReference>
<dbReference type="Gene3D" id="1.20.1110.10">
    <property type="entry name" value="Calcium-transporting ATPase, transmembrane domain"/>
    <property type="match status" value="1"/>
</dbReference>
<dbReference type="FunFam" id="3.40.50.1000:FF:000014">
    <property type="entry name" value="Phospholipid-transporting ATPase"/>
    <property type="match status" value="1"/>
</dbReference>
<dbReference type="GO" id="GO:0005783">
    <property type="term" value="C:endoplasmic reticulum"/>
    <property type="evidence" value="ECO:0007669"/>
    <property type="project" value="TreeGrafter"/>
</dbReference>
<dbReference type="GO" id="GO:0005524">
    <property type="term" value="F:ATP binding"/>
    <property type="evidence" value="ECO:0007669"/>
    <property type="project" value="UniProtKB-UniRule"/>
</dbReference>
<dbReference type="SFLD" id="SFLDF00027">
    <property type="entry name" value="p-type_atpase"/>
    <property type="match status" value="1"/>
</dbReference>
<feature type="transmembrane region" description="Helical" evidence="16">
    <location>
        <begin position="1056"/>
        <end position="1078"/>
    </location>
</feature>
<dbReference type="InterPro" id="IPR044492">
    <property type="entry name" value="P_typ_ATPase_HD_dom"/>
</dbReference>
<evidence type="ECO:0000259" key="19">
    <source>
        <dbReference type="Pfam" id="PF16212"/>
    </source>
</evidence>
<sequence>MKCFRKLQIKLGIHRPPWPENREIPVGPISQAKFVSEPWSLEKLYGNNEISTSRYTWYGFIFQNLEEQAQRIANFYFLCIAIVQLFTDSPVSPVTSILPLAFVILLTMVKQGYEDFLRHKADREINSAPVQLVNSDGTLVTKKAFEISVGDIVLQRANDTFPCDLVLLSSSESNGECYVTTASLDGETNLKRFVAISATKNLESPETLATQLEGTITCQQPVNDFYKFYGRITVRINGSESTEPLGPECLLLRGARLRDTDFIYGVAVYTGPDTKMSLNSKGKQTKYSQVERQLNTFLVAILGLLVTISIFYTILQFSLRPNSAWYVVLVKPTTWIVVQEFLGFLVLFNYIIPISLYVTIEFQKFFGSMFFGWDIQMYDEEIGEPALVNTSDILEELGQVEYLFSDKTGTLTENCMVFQRFSVSSGTYYARNDRLFPLVSQRVSSIADIQSPRTSGMGIKPTEMPEDARILFLILALCHTVRVEREIEQVGHKPVGTSKPRSGLEGRKKRLKKPLKLITDLKSRRAPPRRQASIMRRASAMQSAEDAISSLRRGTGIMKTNYDYQASSPDEKAFVESCRDFGIVYHGIDPNGFHVVTVFDQTGTRYRVLDVLGFDSDRKCMSVVLQAVQDGGKNTADFDPKQGVVILCKGAETSILPRCGRVENMPLSSASGTKSTSDDLLSKCLFGSRKNLQKYSLTSDFVMARVTDFASAGLRTLVMGARYCPPKEWIRLKTDLDAARGRLEGRDEALAEAYKAVERDLVLVGCTGIEDKLQEGVPETLTALREAGIQVWVLTGDKEETAVNISFSAGHFAPGLPTVRVTQQNSLRECIDAINTEIERVQESQNLDPDYAFGLVIDGHSLNYALSVILKDQFLNLCQMANSVLCCRLTPIQKAEIVRMMKGSRKPSPVCCAIGDGANDVSMILEAHVGIGLFGKEGRQAVRASDYALGKFRFLKRALLFHGFHYYVRTANLVQYFFYKNLVFTLTQVLFGIFSLFSSQSIYANIYLLLYNITMTSIPIIFYGIFEQRLPEIALMSNAEIYKTISKNRLLWWRNFFTWLSFSLWHGLVIFFGTYFLATEGVSNGGNGGNAIGVLEGFGSFMIDCVFITVNIKLMLASYHFNVFLIVSVVGTLLVNFAVFILCNYVVLPVGDPRALLGVWTRIGTGLGAFVSYFGLFVLFALCFVPDLLYRLYVDKNVETYFQNAAKSSEVTTADESSDSYNGAVNGAYYGSLDYSPGLNFSYQTFLALVISLPNVNPRQYKGGQVDPSTAYLRRIHEEQVARAGKSRSPDYTKRSFNVFFTNTASEISSVVIPEDDPYFVPQPTDSSEYRRISPWAFLQKSS</sequence>
<evidence type="ECO:0000256" key="8">
    <source>
        <dbReference type="ARBA" id="ARBA00022842"/>
    </source>
</evidence>
<dbReference type="NCBIfam" id="TIGR01652">
    <property type="entry name" value="ATPase-Plipid"/>
    <property type="match status" value="1"/>
</dbReference>
<dbReference type="GO" id="GO:0140326">
    <property type="term" value="F:ATPase-coupled intramembrane lipid transporter activity"/>
    <property type="evidence" value="ECO:0007669"/>
    <property type="project" value="UniProtKB-EC"/>
</dbReference>
<dbReference type="Gene3D" id="3.40.50.1000">
    <property type="entry name" value="HAD superfamily/HAD-like"/>
    <property type="match status" value="2"/>
</dbReference>
<dbReference type="SUPFAM" id="SSF56784">
    <property type="entry name" value="HAD-like"/>
    <property type="match status" value="1"/>
</dbReference>
<feature type="binding site" evidence="14">
    <location>
        <position position="571"/>
    </location>
    <ligand>
        <name>ATP</name>
        <dbReference type="ChEBI" id="CHEBI:30616"/>
    </ligand>
</feature>
<feature type="domain" description="P-type ATPase N-terminal" evidence="18">
    <location>
        <begin position="43"/>
        <end position="97"/>
    </location>
</feature>
<feature type="binding site" evidence="14">
    <location>
        <position position="920"/>
    </location>
    <ligand>
        <name>ATP</name>
        <dbReference type="ChEBI" id="CHEBI:30616"/>
    </ligand>
</feature>
<evidence type="ECO:0000256" key="2">
    <source>
        <dbReference type="ARBA" id="ARBA00004308"/>
    </source>
</evidence>
<dbReference type="Pfam" id="PF16209">
    <property type="entry name" value="PhoLip_ATPase_N"/>
    <property type="match status" value="1"/>
</dbReference>
<feature type="transmembrane region" description="Helical" evidence="16">
    <location>
        <begin position="1167"/>
        <end position="1190"/>
    </location>
</feature>
<feature type="domain" description="P-type ATPase A" evidence="17">
    <location>
        <begin position="129"/>
        <end position="189"/>
    </location>
</feature>
<dbReference type="Pfam" id="PF16212">
    <property type="entry name" value="PhoLip_ATPase_C"/>
    <property type="match status" value="1"/>
</dbReference>
<dbReference type="PRINTS" id="PR00119">
    <property type="entry name" value="CATATPASE"/>
</dbReference>
<evidence type="ECO:0000256" key="7">
    <source>
        <dbReference type="ARBA" id="ARBA00022840"/>
    </source>
</evidence>
<dbReference type="WBParaSite" id="EgrG_000079100">
    <property type="protein sequence ID" value="EgrG_000079100"/>
    <property type="gene ID" value="EgrG_000079100"/>
</dbReference>
<dbReference type="InterPro" id="IPR001757">
    <property type="entry name" value="P_typ_ATPase"/>
</dbReference>
<dbReference type="InterPro" id="IPR023214">
    <property type="entry name" value="HAD_sf"/>
</dbReference>
<dbReference type="PROSITE" id="PS00154">
    <property type="entry name" value="ATPASE_E1_E2"/>
    <property type="match status" value="1"/>
</dbReference>
<dbReference type="SUPFAM" id="SSF81660">
    <property type="entry name" value="Metal cation-transporting ATPase, ATP-binding domain N"/>
    <property type="match status" value="1"/>
</dbReference>
<feature type="binding site" evidence="14">
    <location>
        <position position="407"/>
    </location>
    <ligand>
        <name>ATP</name>
        <dbReference type="ChEBI" id="CHEBI:30616"/>
    </ligand>
</feature>
<evidence type="ECO:0000256" key="11">
    <source>
        <dbReference type="ARBA" id="ARBA00023136"/>
    </source>
</evidence>
<dbReference type="GO" id="GO:0000287">
    <property type="term" value="F:magnesium ion binding"/>
    <property type="evidence" value="ECO:0007669"/>
    <property type="project" value="UniProtKB-UniRule"/>
</dbReference>
<feature type="transmembrane region" description="Helical" evidence="16">
    <location>
        <begin position="1003"/>
        <end position="1026"/>
    </location>
</feature>
<dbReference type="SFLD" id="SFLDS00003">
    <property type="entry name" value="Haloacid_Dehalogenase"/>
    <property type="match status" value="1"/>
</dbReference>
<evidence type="ECO:0000256" key="9">
    <source>
        <dbReference type="ARBA" id="ARBA00022967"/>
    </source>
</evidence>
<feature type="transmembrane region" description="Helical" evidence="16">
    <location>
        <begin position="1098"/>
        <end position="1116"/>
    </location>
</feature>
<evidence type="ECO:0000256" key="1">
    <source>
        <dbReference type="ARBA" id="ARBA00004141"/>
    </source>
</evidence>
<dbReference type="PANTHER" id="PTHR24092:SF175">
    <property type="entry name" value="PHOSPHOLIPID-TRANSPORTING ATPASE"/>
    <property type="match status" value="1"/>
</dbReference>
<evidence type="ECO:0000256" key="16">
    <source>
        <dbReference type="RuleBase" id="RU362033"/>
    </source>
</evidence>
<feature type="binding site" evidence="14">
    <location>
        <position position="614"/>
    </location>
    <ligand>
        <name>ATP</name>
        <dbReference type="ChEBI" id="CHEBI:30616"/>
    </ligand>
</feature>
<keyword evidence="6 14" id="KW-0547">Nucleotide-binding</keyword>
<feature type="binding site" evidence="14">
    <location>
        <position position="796"/>
    </location>
    <ligand>
        <name>ATP</name>
        <dbReference type="ChEBI" id="CHEBI:30616"/>
    </ligand>
</feature>
<dbReference type="InterPro" id="IPR006539">
    <property type="entry name" value="P-type_ATPase_IV"/>
</dbReference>
<evidence type="ECO:0000259" key="18">
    <source>
        <dbReference type="Pfam" id="PF16209"/>
    </source>
</evidence>
<dbReference type="EMBL" id="LK028585">
    <property type="protein sequence ID" value="CDS21875.1"/>
    <property type="molecule type" value="Genomic_DNA"/>
</dbReference>
<protein>
    <recommendedName>
        <fullName evidence="16">Phospholipid-transporting ATPase</fullName>
        <ecNumber evidence="16">7.6.2.1</ecNumber>
    </recommendedName>
</protein>
<comment type="catalytic activity">
    <reaction evidence="12 16">
        <text>ATP + H2O + phospholipidSide 1 = ADP + phosphate + phospholipidSide 2.</text>
        <dbReference type="EC" id="7.6.2.1"/>
    </reaction>
</comment>
<feature type="domain" description="P-type ATPase C-terminal" evidence="19">
    <location>
        <begin position="942"/>
        <end position="1193"/>
    </location>
</feature>
<dbReference type="NCBIfam" id="TIGR01494">
    <property type="entry name" value="ATPase_P-type"/>
    <property type="match status" value="1"/>
</dbReference>
<feature type="binding site" evidence="14">
    <location>
        <position position="406"/>
    </location>
    <ligand>
        <name>ATP</name>
        <dbReference type="ChEBI" id="CHEBI:30616"/>
    </ligand>
</feature>
<organism evidence="20">
    <name type="scientific">Echinococcus granulosus</name>
    <name type="common">Hydatid tapeworm</name>
    <dbReference type="NCBI Taxonomy" id="6210"/>
    <lineage>
        <taxon>Eukaryota</taxon>
        <taxon>Metazoa</taxon>
        <taxon>Spiralia</taxon>
        <taxon>Lophotrochozoa</taxon>
        <taxon>Platyhelminthes</taxon>
        <taxon>Cestoda</taxon>
        <taxon>Eucestoda</taxon>
        <taxon>Cyclophyllidea</taxon>
        <taxon>Taeniidae</taxon>
        <taxon>Echinococcus</taxon>
        <taxon>Echinococcus granulosus group</taxon>
    </lineage>
</organism>
<feature type="binding site" evidence="14">
    <location>
        <position position="888"/>
    </location>
    <ligand>
        <name>ATP</name>
        <dbReference type="ChEBI" id="CHEBI:30616"/>
    </ligand>
</feature>
<comment type="similarity">
    <text evidence="3 16">Belongs to the cation transport ATPase (P-type) (TC 3.A.3) family. Type IV subfamily.</text>
</comment>
<evidence type="ECO:0000256" key="10">
    <source>
        <dbReference type="ARBA" id="ARBA00022989"/>
    </source>
</evidence>
<dbReference type="SUPFAM" id="SSF81653">
    <property type="entry name" value="Calcium ATPase, transduction domain A"/>
    <property type="match status" value="1"/>
</dbReference>
<dbReference type="InterPro" id="IPR059000">
    <property type="entry name" value="ATPase_P-type_domA"/>
</dbReference>
<dbReference type="Gene3D" id="2.70.150.10">
    <property type="entry name" value="Calcium-transporting ATPase, cytoplasmic transduction domain A"/>
    <property type="match status" value="2"/>
</dbReference>
<feature type="binding site" evidence="14">
    <location>
        <position position="894"/>
    </location>
    <ligand>
        <name>ATP</name>
        <dbReference type="ChEBI" id="CHEBI:30616"/>
    </ligand>
</feature>
<feature type="binding site" evidence="15">
    <location>
        <position position="920"/>
    </location>
    <ligand>
        <name>Mg(2+)</name>
        <dbReference type="ChEBI" id="CHEBI:18420"/>
    </ligand>
</feature>
<keyword evidence="5 15" id="KW-0479">Metal-binding</keyword>
<dbReference type="OrthoDB" id="377733at2759"/>
<dbReference type="Gene3D" id="3.40.1110.10">
    <property type="entry name" value="Calcium-transporting ATPase, cytoplasmic domain N"/>
    <property type="match status" value="2"/>
</dbReference>
<reference evidence="20" key="2">
    <citation type="submission" date="2014-06" db="EMBL/GenBank/DDBJ databases">
        <authorList>
            <person name="Aslett M."/>
        </authorList>
    </citation>
    <scope>NUCLEOTIDE SEQUENCE</scope>
</reference>
<dbReference type="InterPro" id="IPR032630">
    <property type="entry name" value="P_typ_ATPase_c"/>
</dbReference>
<evidence type="ECO:0000256" key="6">
    <source>
        <dbReference type="ARBA" id="ARBA00022741"/>
    </source>
</evidence>
<evidence type="ECO:0000259" key="17">
    <source>
        <dbReference type="Pfam" id="PF00122"/>
    </source>
</evidence>
<name>A0A068WW04_ECHGR</name>
<dbReference type="Pfam" id="PF13246">
    <property type="entry name" value="Cation_ATPase"/>
    <property type="match status" value="1"/>
</dbReference>
<dbReference type="PANTHER" id="PTHR24092">
    <property type="entry name" value="PROBABLE PHOSPHOLIPID-TRANSPORTING ATPASE"/>
    <property type="match status" value="1"/>
</dbReference>
<dbReference type="InterPro" id="IPR032631">
    <property type="entry name" value="P-type_ATPase_N"/>
</dbReference>
<dbReference type="InterPro" id="IPR036412">
    <property type="entry name" value="HAD-like_sf"/>
</dbReference>
<keyword evidence="7 14" id="KW-0067">ATP-binding</keyword>
<dbReference type="GO" id="GO:0045332">
    <property type="term" value="P:phospholipid translocation"/>
    <property type="evidence" value="ECO:0007669"/>
    <property type="project" value="TreeGrafter"/>
</dbReference>
<dbReference type="Proteomes" id="UP000492820">
    <property type="component" value="Unassembled WGS sequence"/>
</dbReference>
<comment type="cofactor">
    <cofactor evidence="15">
        <name>Mg(2+)</name>
        <dbReference type="ChEBI" id="CHEBI:18420"/>
    </cofactor>
</comment>
<keyword evidence="10 16" id="KW-1133">Transmembrane helix</keyword>
<feature type="transmembrane region" description="Helical" evidence="16">
    <location>
        <begin position="1123"/>
        <end position="1147"/>
    </location>
</feature>
<feature type="binding site" evidence="14">
    <location>
        <position position="649"/>
    </location>
    <ligand>
        <name>ATP</name>
        <dbReference type="ChEBI" id="CHEBI:30616"/>
    </ligand>
</feature>
<comment type="subcellular location">
    <subcellularLocation>
        <location evidence="2">Endomembrane system</location>
    </subcellularLocation>
    <subcellularLocation>
        <location evidence="1 16">Membrane</location>
        <topology evidence="1 16">Multi-pass membrane protein</topology>
    </subcellularLocation>
</comment>
<evidence type="ECO:0000256" key="15">
    <source>
        <dbReference type="PIRSR" id="PIRSR606539-3"/>
    </source>
</evidence>
<keyword evidence="8 15" id="KW-0460">Magnesium</keyword>
<feature type="binding site" evidence="15">
    <location>
        <position position="408"/>
    </location>
    <ligand>
        <name>Mg(2+)</name>
        <dbReference type="ChEBI" id="CHEBI:18420"/>
    </ligand>
</feature>
<dbReference type="EC" id="7.6.2.1" evidence="16"/>
<proteinExistence type="inferred from homology"/>
<keyword evidence="11 16" id="KW-0472">Membrane</keyword>
<evidence type="ECO:0000256" key="5">
    <source>
        <dbReference type="ARBA" id="ARBA00022723"/>
    </source>
</evidence>
<evidence type="ECO:0000256" key="13">
    <source>
        <dbReference type="PIRSR" id="PIRSR606539-1"/>
    </source>
</evidence>
<keyword evidence="9 16" id="KW-1278">Translocase</keyword>
<dbReference type="InterPro" id="IPR018303">
    <property type="entry name" value="ATPase_P-typ_P_site"/>
</dbReference>
<evidence type="ECO:0000256" key="12">
    <source>
        <dbReference type="ARBA" id="ARBA00034036"/>
    </source>
</evidence>
<evidence type="ECO:0000256" key="3">
    <source>
        <dbReference type="ARBA" id="ARBA00008109"/>
    </source>
</evidence>
<feature type="binding site" evidence="15">
    <location>
        <position position="916"/>
    </location>
    <ligand>
        <name>Mg(2+)</name>
        <dbReference type="ChEBI" id="CHEBI:18420"/>
    </ligand>
</feature>
<feature type="binding site" evidence="15">
    <location>
        <position position="406"/>
    </location>
    <ligand>
        <name>Mg(2+)</name>
        <dbReference type="ChEBI" id="CHEBI:18420"/>
    </ligand>
</feature>
<dbReference type="InterPro" id="IPR023298">
    <property type="entry name" value="ATPase_P-typ_TM_dom_sf"/>
</dbReference>
<feature type="binding site" evidence="14">
    <location>
        <position position="795"/>
    </location>
    <ligand>
        <name>ATP</name>
        <dbReference type="ChEBI" id="CHEBI:30616"/>
    </ligand>
</feature>
<dbReference type="SUPFAM" id="SSF81665">
    <property type="entry name" value="Calcium ATPase, transmembrane domain M"/>
    <property type="match status" value="1"/>
</dbReference>
<evidence type="ECO:0000313" key="22">
    <source>
        <dbReference type="WBParaSite" id="EgrG_000079100"/>
    </source>
</evidence>
<accession>A0A068WW04</accession>
<keyword evidence="4 16" id="KW-0812">Transmembrane</keyword>
<feature type="active site" description="4-aspartylphosphate intermediate" evidence="13">
    <location>
        <position position="406"/>
    </location>
</feature>
<reference evidence="22" key="3">
    <citation type="submission" date="2020-10" db="UniProtKB">
        <authorList>
            <consortium name="WormBaseParasite"/>
        </authorList>
    </citation>
    <scope>IDENTIFICATION</scope>
</reference>
<feature type="binding site" evidence="14">
    <location>
        <position position="715"/>
    </location>
    <ligand>
        <name>ATP</name>
        <dbReference type="ChEBI" id="CHEBI:30616"/>
    </ligand>
</feature>
<reference evidence="20 21" key="1">
    <citation type="journal article" date="2013" name="Nature">
        <title>The genomes of four tapeworm species reveal adaptations to parasitism.</title>
        <authorList>
            <person name="Tsai I.J."/>
            <person name="Zarowiecki M."/>
            <person name="Holroyd N."/>
            <person name="Garciarrubio A."/>
            <person name="Sanchez-Flores A."/>
            <person name="Brooks K.L."/>
            <person name="Tracey A."/>
            <person name="Bobes R.J."/>
            <person name="Fragoso G."/>
            <person name="Sciutto E."/>
            <person name="Aslett M."/>
            <person name="Beasley H."/>
            <person name="Bennett H.M."/>
            <person name="Cai J."/>
            <person name="Camicia F."/>
            <person name="Clark R."/>
            <person name="Cucher M."/>
            <person name="De Silva N."/>
            <person name="Day T.A."/>
            <person name="Deplazes P."/>
            <person name="Estrada K."/>
            <person name="Fernandez C."/>
            <person name="Holland P.W."/>
            <person name="Hou J."/>
            <person name="Hu S."/>
            <person name="Huckvale T."/>
            <person name="Hung S.S."/>
            <person name="Kamenetzky L."/>
            <person name="Keane J.A."/>
            <person name="Kiss F."/>
            <person name="Koziol U."/>
            <person name="Lambert O."/>
            <person name="Liu K."/>
            <person name="Luo X."/>
            <person name="Luo Y."/>
            <person name="Macchiaroli N."/>
            <person name="Nichol S."/>
            <person name="Paps J."/>
            <person name="Parkinson J."/>
            <person name="Pouchkina-Stantcheva N."/>
            <person name="Riddiford N."/>
            <person name="Rosenzvit M."/>
            <person name="Salinas G."/>
            <person name="Wasmuth J.D."/>
            <person name="Zamanian M."/>
            <person name="Zheng Y."/>
            <person name="Cai X."/>
            <person name="Soberon X."/>
            <person name="Olson P.D."/>
            <person name="Laclette J.P."/>
            <person name="Brehm K."/>
            <person name="Berriman M."/>
            <person name="Garciarrubio A."/>
            <person name="Bobes R.J."/>
            <person name="Fragoso G."/>
            <person name="Sanchez-Flores A."/>
            <person name="Estrada K."/>
            <person name="Cevallos M.A."/>
            <person name="Morett E."/>
            <person name="Gonzalez V."/>
            <person name="Portillo T."/>
            <person name="Ochoa-Leyva A."/>
            <person name="Jose M.V."/>
            <person name="Sciutto E."/>
            <person name="Landa A."/>
            <person name="Jimenez L."/>
            <person name="Valdes V."/>
            <person name="Carrero J.C."/>
            <person name="Larralde C."/>
            <person name="Morales-Montor J."/>
            <person name="Limon-Lason J."/>
            <person name="Soberon X."/>
            <person name="Laclette J.P."/>
        </authorList>
    </citation>
    <scope>NUCLEOTIDE SEQUENCE [LARGE SCALE GENOMIC DNA]</scope>
</reference>
<dbReference type="Pfam" id="PF00122">
    <property type="entry name" value="E1-E2_ATPase"/>
    <property type="match status" value="1"/>
</dbReference>
<dbReference type="GO" id="GO:0005886">
    <property type="term" value="C:plasma membrane"/>
    <property type="evidence" value="ECO:0007669"/>
    <property type="project" value="TreeGrafter"/>
</dbReference>
<dbReference type="GO" id="GO:0016887">
    <property type="term" value="F:ATP hydrolysis activity"/>
    <property type="evidence" value="ECO:0007669"/>
    <property type="project" value="InterPro"/>
</dbReference>
<gene>
    <name evidence="20" type="ORF">EgrG_000079100</name>
</gene>
<dbReference type="InterPro" id="IPR023299">
    <property type="entry name" value="ATPase_P-typ_cyto_dom_N"/>
</dbReference>
<evidence type="ECO:0000256" key="4">
    <source>
        <dbReference type="ARBA" id="ARBA00022692"/>
    </source>
</evidence>
<feature type="transmembrane region" description="Helical" evidence="16">
    <location>
        <begin position="335"/>
        <end position="360"/>
    </location>
</feature>
<feature type="transmembrane region" description="Helical" evidence="16">
    <location>
        <begin position="977"/>
        <end position="997"/>
    </location>
</feature>
<feature type="binding site" evidence="14">
    <location>
        <position position="408"/>
    </location>
    <ligand>
        <name>ATP</name>
        <dbReference type="ChEBI" id="CHEBI:30616"/>
    </ligand>
</feature>
<evidence type="ECO:0000313" key="21">
    <source>
        <dbReference type="Proteomes" id="UP000492820"/>
    </source>
</evidence>
<feature type="binding site" evidence="14">
    <location>
        <position position="919"/>
    </location>
    <ligand>
        <name>ATP</name>
        <dbReference type="ChEBI" id="CHEBI:30616"/>
    </ligand>
</feature>
<evidence type="ECO:0000313" key="20">
    <source>
        <dbReference type="EMBL" id="CDS21875.1"/>
    </source>
</evidence>
<dbReference type="InterPro" id="IPR008250">
    <property type="entry name" value="ATPase_P-typ_transduc_dom_A_sf"/>
</dbReference>
<evidence type="ECO:0000256" key="14">
    <source>
        <dbReference type="PIRSR" id="PIRSR606539-2"/>
    </source>
</evidence>
<feature type="transmembrane region" description="Helical" evidence="16">
    <location>
        <begin position="294"/>
        <end position="315"/>
    </location>
</feature>
<feature type="binding site" evidence="14">
    <location>
        <position position="797"/>
    </location>
    <ligand>
        <name>ATP</name>
        <dbReference type="ChEBI" id="CHEBI:30616"/>
    </ligand>
</feature>